<keyword evidence="1" id="KW-1133">Transmembrane helix</keyword>
<evidence type="ECO:0000313" key="2">
    <source>
        <dbReference type="EMBL" id="PIT69231.1"/>
    </source>
</evidence>
<evidence type="ECO:0000256" key="1">
    <source>
        <dbReference type="SAM" id="Phobius"/>
    </source>
</evidence>
<dbReference type="OrthoDB" id="7926304at2"/>
<proteinExistence type="predicted"/>
<dbReference type="RefSeq" id="WP_100128848.1">
    <property type="nucleotide sequence ID" value="NZ_CADDYI010000004.1"/>
</dbReference>
<evidence type="ECO:0000313" key="3">
    <source>
        <dbReference type="Proteomes" id="UP000229839"/>
    </source>
</evidence>
<dbReference type="AlphaFoldDB" id="A0A2M6USU2"/>
<feature type="transmembrane region" description="Helical" evidence="1">
    <location>
        <begin position="60"/>
        <end position="80"/>
    </location>
</feature>
<dbReference type="EMBL" id="NJGE01000007">
    <property type="protein sequence ID" value="PIT69231.1"/>
    <property type="molecule type" value="Genomic_DNA"/>
</dbReference>
<organism evidence="2 3">
    <name type="scientific">Bartonella tribocorum</name>
    <dbReference type="NCBI Taxonomy" id="85701"/>
    <lineage>
        <taxon>Bacteria</taxon>
        <taxon>Pseudomonadati</taxon>
        <taxon>Pseudomonadota</taxon>
        <taxon>Alphaproteobacteria</taxon>
        <taxon>Hyphomicrobiales</taxon>
        <taxon>Bartonellaceae</taxon>
        <taxon>Bartonella</taxon>
    </lineage>
</organism>
<comment type="caution">
    <text evidence="2">The sequence shown here is derived from an EMBL/GenBank/DDBJ whole genome shotgun (WGS) entry which is preliminary data.</text>
</comment>
<gene>
    <name evidence="2" type="ORF">CER18_04255</name>
</gene>
<keyword evidence="1" id="KW-0812">Transmembrane</keyword>
<accession>A0A2M6USU2</accession>
<reference evidence="2 3" key="1">
    <citation type="submission" date="2017-06" db="EMBL/GenBank/DDBJ databases">
        <title>Draft genome of Bartonella tribocorum strain L103, isolated from a rodent in Laos.</title>
        <authorList>
            <person name="Hadjadj L."/>
            <person name="Jiyipong T."/>
            <person name="Morand S."/>
            <person name="Diene S.M."/>
            <person name="Rolain J.-M."/>
        </authorList>
    </citation>
    <scope>NUCLEOTIDE SEQUENCE [LARGE SCALE GENOMIC DNA]</scope>
    <source>
        <strain evidence="2 3">L103</strain>
    </source>
</reference>
<protein>
    <submittedName>
        <fullName evidence="2">Uncharacterized protein</fullName>
    </submittedName>
</protein>
<name>A0A2M6USU2_9HYPH</name>
<keyword evidence="1" id="KW-0472">Membrane</keyword>
<sequence length="150" mass="16848">MHKFIAPLLNHLVGGGLKSTVKQVRLQAICCGFIGISLFMALLFLCMIGFLALCMVMKPAAAAGILFLIWLFLAGLAFMINRVLKAYQRYDQQKKTEEQRHQLITDATISSLAALSQHLPFAKLGVPILGLATYFLWRKDKKDRFSDENM</sequence>
<dbReference type="Proteomes" id="UP000229839">
    <property type="component" value="Unassembled WGS sequence"/>
</dbReference>
<feature type="transmembrane region" description="Helical" evidence="1">
    <location>
        <begin position="26"/>
        <end position="53"/>
    </location>
</feature>